<reference evidence="2 3" key="1">
    <citation type="journal article" date="2019" name="Nat. Ecol. Evol.">
        <title>Megaphylogeny resolves global patterns of mushroom evolution.</title>
        <authorList>
            <person name="Varga T."/>
            <person name="Krizsan K."/>
            <person name="Foldi C."/>
            <person name="Dima B."/>
            <person name="Sanchez-Garcia M."/>
            <person name="Sanchez-Ramirez S."/>
            <person name="Szollosi G.J."/>
            <person name="Szarkandi J.G."/>
            <person name="Papp V."/>
            <person name="Albert L."/>
            <person name="Andreopoulos W."/>
            <person name="Angelini C."/>
            <person name="Antonin V."/>
            <person name="Barry K.W."/>
            <person name="Bougher N.L."/>
            <person name="Buchanan P."/>
            <person name="Buyck B."/>
            <person name="Bense V."/>
            <person name="Catcheside P."/>
            <person name="Chovatia M."/>
            <person name="Cooper J."/>
            <person name="Damon W."/>
            <person name="Desjardin D."/>
            <person name="Finy P."/>
            <person name="Geml J."/>
            <person name="Haridas S."/>
            <person name="Hughes K."/>
            <person name="Justo A."/>
            <person name="Karasinski D."/>
            <person name="Kautmanova I."/>
            <person name="Kiss B."/>
            <person name="Kocsube S."/>
            <person name="Kotiranta H."/>
            <person name="LaButti K.M."/>
            <person name="Lechner B.E."/>
            <person name="Liimatainen K."/>
            <person name="Lipzen A."/>
            <person name="Lukacs Z."/>
            <person name="Mihaltcheva S."/>
            <person name="Morgado L.N."/>
            <person name="Niskanen T."/>
            <person name="Noordeloos M.E."/>
            <person name="Ohm R.A."/>
            <person name="Ortiz-Santana B."/>
            <person name="Ovrebo C."/>
            <person name="Racz N."/>
            <person name="Riley R."/>
            <person name="Savchenko A."/>
            <person name="Shiryaev A."/>
            <person name="Soop K."/>
            <person name="Spirin V."/>
            <person name="Szebenyi C."/>
            <person name="Tomsovsky M."/>
            <person name="Tulloss R.E."/>
            <person name="Uehling J."/>
            <person name="Grigoriev I.V."/>
            <person name="Vagvolgyi C."/>
            <person name="Papp T."/>
            <person name="Martin F.M."/>
            <person name="Miettinen O."/>
            <person name="Hibbett D.S."/>
            <person name="Nagy L.G."/>
        </authorList>
    </citation>
    <scope>NUCLEOTIDE SEQUENCE [LARGE SCALE GENOMIC DNA]</scope>
    <source>
        <strain evidence="2 3">FP101781</strain>
    </source>
</reference>
<feature type="compositionally biased region" description="Basic residues" evidence="1">
    <location>
        <begin position="44"/>
        <end position="54"/>
    </location>
</feature>
<organism evidence="2 3">
    <name type="scientific">Coprinellus micaceus</name>
    <name type="common">Glistening ink-cap mushroom</name>
    <name type="synonym">Coprinus micaceus</name>
    <dbReference type="NCBI Taxonomy" id="71717"/>
    <lineage>
        <taxon>Eukaryota</taxon>
        <taxon>Fungi</taxon>
        <taxon>Dikarya</taxon>
        <taxon>Basidiomycota</taxon>
        <taxon>Agaricomycotina</taxon>
        <taxon>Agaricomycetes</taxon>
        <taxon>Agaricomycetidae</taxon>
        <taxon>Agaricales</taxon>
        <taxon>Agaricineae</taxon>
        <taxon>Psathyrellaceae</taxon>
        <taxon>Coprinellus</taxon>
    </lineage>
</organism>
<evidence type="ECO:0000313" key="2">
    <source>
        <dbReference type="EMBL" id="TEB33614.1"/>
    </source>
</evidence>
<protein>
    <submittedName>
        <fullName evidence="2">Uncharacterized protein</fullName>
    </submittedName>
</protein>
<name>A0A4Y7TI26_COPMI</name>
<keyword evidence="3" id="KW-1185">Reference proteome</keyword>
<comment type="caution">
    <text evidence="2">The sequence shown here is derived from an EMBL/GenBank/DDBJ whole genome shotgun (WGS) entry which is preliminary data.</text>
</comment>
<proteinExistence type="predicted"/>
<dbReference type="EMBL" id="QPFP01000012">
    <property type="protein sequence ID" value="TEB33614.1"/>
    <property type="molecule type" value="Genomic_DNA"/>
</dbReference>
<feature type="region of interest" description="Disordered" evidence="1">
    <location>
        <begin position="41"/>
        <end position="98"/>
    </location>
</feature>
<dbReference type="Proteomes" id="UP000298030">
    <property type="component" value="Unassembled WGS sequence"/>
</dbReference>
<feature type="compositionally biased region" description="Basic and acidic residues" evidence="1">
    <location>
        <begin position="63"/>
        <end position="80"/>
    </location>
</feature>
<accession>A0A4Y7TI26</accession>
<gene>
    <name evidence="2" type="ORF">FA13DRAFT_1708370</name>
</gene>
<dbReference type="AlphaFoldDB" id="A0A4Y7TI26"/>
<evidence type="ECO:0000313" key="3">
    <source>
        <dbReference type="Proteomes" id="UP000298030"/>
    </source>
</evidence>
<evidence type="ECO:0000256" key="1">
    <source>
        <dbReference type="SAM" id="MobiDB-lite"/>
    </source>
</evidence>
<sequence>MEDTDGRLQTLTGPLKAPQALTFGKGGISQAIRDAKVVEAKGRGALRSRSRKGRAALGGGKNGVHEELGSAEDEDRHEPYPRSSNPTKEVAASGSSFGVGLRLPRTRSPVYSGFVERFPSASPALVAARRVDKGLVGSWGEPDRAGWAIVAGTQGYDEVNGGVMWNRCSSSLGCCTSMVDINDANRFEVLAMGPVDLVPSRITVM</sequence>